<organism evidence="4 5">
    <name type="scientific">Panicum virgatum</name>
    <name type="common">Blackwell switchgrass</name>
    <dbReference type="NCBI Taxonomy" id="38727"/>
    <lineage>
        <taxon>Eukaryota</taxon>
        <taxon>Viridiplantae</taxon>
        <taxon>Streptophyta</taxon>
        <taxon>Embryophyta</taxon>
        <taxon>Tracheophyta</taxon>
        <taxon>Spermatophyta</taxon>
        <taxon>Magnoliopsida</taxon>
        <taxon>Liliopsida</taxon>
        <taxon>Poales</taxon>
        <taxon>Poaceae</taxon>
        <taxon>PACMAD clade</taxon>
        <taxon>Panicoideae</taxon>
        <taxon>Panicodae</taxon>
        <taxon>Paniceae</taxon>
        <taxon>Panicinae</taxon>
        <taxon>Panicum</taxon>
        <taxon>Panicum sect. Hiantes</taxon>
    </lineage>
</organism>
<dbReference type="AlphaFoldDB" id="A0A8T0WLG2"/>
<dbReference type="PANTHER" id="PTHR35828">
    <property type="entry name" value="OS08G0203800 PROTEIN-RELATED"/>
    <property type="match status" value="1"/>
</dbReference>
<keyword evidence="5" id="KW-1185">Reference proteome</keyword>
<protein>
    <recommendedName>
        <fullName evidence="3">DUF7595 domain-containing protein</fullName>
    </recommendedName>
</protein>
<evidence type="ECO:0000259" key="3">
    <source>
        <dbReference type="Pfam" id="PF24523"/>
    </source>
</evidence>
<dbReference type="Pfam" id="PF24523">
    <property type="entry name" value="DUF7595"/>
    <property type="match status" value="1"/>
</dbReference>
<dbReference type="InterPro" id="IPR056016">
    <property type="entry name" value="DUF7595"/>
</dbReference>
<evidence type="ECO:0000313" key="4">
    <source>
        <dbReference type="EMBL" id="KAG2649842.1"/>
    </source>
</evidence>
<keyword evidence="2" id="KW-0812">Transmembrane</keyword>
<feature type="transmembrane region" description="Helical" evidence="2">
    <location>
        <begin position="199"/>
        <end position="223"/>
    </location>
</feature>
<evidence type="ECO:0000256" key="2">
    <source>
        <dbReference type="SAM" id="Phobius"/>
    </source>
</evidence>
<accession>A0A8T0WLG2</accession>
<feature type="domain" description="DUF7595" evidence="3">
    <location>
        <begin position="148"/>
        <end position="369"/>
    </location>
</feature>
<feature type="region of interest" description="Disordered" evidence="1">
    <location>
        <begin position="1"/>
        <end position="41"/>
    </location>
</feature>
<sequence>MPPRKRRRAFTAPPSPDQATVTTPRRPPEEEAEPPALPTLPPDLLPEIAARSDVTTLVHFAASCRALRRDILRPAGFHPPRLPRARYWRHRHRAAVRPRLPARLRQGQDGPRPGPAAAAGAALLLRGAPGDARRGVLLREAPRAPLAASRNGLVVLRRRYLAGDRSSDICVYDPMSGGRTFLPSPPDIRIRDRKASDYGVYYTYVLLAAADGIGGSSFLVLAADFTGLEAHSANITVQTVSPDNADGTCPWGPVTMVAHPRSRWCSLQPQCSAVVFRGLIHWLIAALLHPHPHLYDVRTAMAGSIEVPKRAQPQYCCKVSNLHLASSPDGRLSLHVANKLKISVWLQRPAGAGAGWSRHAVIDIATTARFLTPPGTPYYWSGAILLRPFTGDDWPTDKVEEEEEVEEALAVLDMETKELRRRVIKKKHITLFPYEIDLEARLSAMKMF</sequence>
<comment type="caution">
    <text evidence="4">The sequence shown here is derived from an EMBL/GenBank/DDBJ whole genome shotgun (WGS) entry which is preliminary data.</text>
</comment>
<proteinExistence type="predicted"/>
<keyword evidence="2" id="KW-1133">Transmembrane helix</keyword>
<evidence type="ECO:0000256" key="1">
    <source>
        <dbReference type="SAM" id="MobiDB-lite"/>
    </source>
</evidence>
<dbReference type="PANTHER" id="PTHR35828:SF22">
    <property type="entry name" value="OS10G0103633 PROTEIN"/>
    <property type="match status" value="1"/>
</dbReference>
<evidence type="ECO:0000313" key="5">
    <source>
        <dbReference type="Proteomes" id="UP000823388"/>
    </source>
</evidence>
<dbReference type="Proteomes" id="UP000823388">
    <property type="component" value="Chromosome 1N"/>
</dbReference>
<reference evidence="4" key="1">
    <citation type="submission" date="2020-05" db="EMBL/GenBank/DDBJ databases">
        <title>WGS assembly of Panicum virgatum.</title>
        <authorList>
            <person name="Lovell J.T."/>
            <person name="Jenkins J."/>
            <person name="Shu S."/>
            <person name="Juenger T.E."/>
            <person name="Schmutz J."/>
        </authorList>
    </citation>
    <scope>NUCLEOTIDE SEQUENCE</scope>
    <source>
        <strain evidence="4">AP13</strain>
    </source>
</reference>
<dbReference type="EMBL" id="CM029038">
    <property type="protein sequence ID" value="KAG2649842.1"/>
    <property type="molecule type" value="Genomic_DNA"/>
</dbReference>
<name>A0A8T0WLG2_PANVG</name>
<keyword evidence="2" id="KW-0472">Membrane</keyword>
<gene>
    <name evidence="4" type="ORF">PVAP13_1NG133819</name>
</gene>